<evidence type="ECO:0000256" key="1">
    <source>
        <dbReference type="SAM" id="MobiDB-lite"/>
    </source>
</evidence>
<dbReference type="GeneID" id="77805827"/>
<name>A0ABY7D6Q7_9BASI</name>
<sequence length="270" mass="28936">MSQSIPGGNTAAQAMSARGLPGPTAATAGTEARPQPARRKRPGCVTHISGSAGRACPQAGGPWWGLFRATAGVRESPNNTCMEERRPSRYQPPRLALSQPHIFRSQESKKRRRPGDCARSVVSVQRAKKDRLRSQGASRSSARGSRGRRDRHMSVCACSAGGSDQHSHAPFLFRGLVLIRGRACMAYSSRGPTPPLSLSLVDGEGWTRLVSGQSPGEDTVRARPSFAAAGSSRPERSKPRDRTGGGPTRTHGDWNSGTETIKNQLIAHLK</sequence>
<feature type="compositionally biased region" description="Basic and acidic residues" evidence="1">
    <location>
        <begin position="233"/>
        <end position="243"/>
    </location>
</feature>
<feature type="region of interest" description="Disordered" evidence="1">
    <location>
        <begin position="76"/>
        <end position="151"/>
    </location>
</feature>
<evidence type="ECO:0000313" key="2">
    <source>
        <dbReference type="EMBL" id="WAQ93338.1"/>
    </source>
</evidence>
<feature type="compositionally biased region" description="Polar residues" evidence="1">
    <location>
        <begin position="1"/>
        <end position="13"/>
    </location>
</feature>
<organism evidence="2 3">
    <name type="scientific">Puccinia triticina</name>
    <dbReference type="NCBI Taxonomy" id="208348"/>
    <lineage>
        <taxon>Eukaryota</taxon>
        <taxon>Fungi</taxon>
        <taxon>Dikarya</taxon>
        <taxon>Basidiomycota</taxon>
        <taxon>Pucciniomycotina</taxon>
        <taxon>Pucciniomycetes</taxon>
        <taxon>Pucciniales</taxon>
        <taxon>Pucciniaceae</taxon>
        <taxon>Puccinia</taxon>
    </lineage>
</organism>
<dbReference type="Proteomes" id="UP001164743">
    <property type="component" value="Chromosome 18A"/>
</dbReference>
<dbReference type="EMBL" id="CP110438">
    <property type="protein sequence ID" value="WAQ93338.1"/>
    <property type="molecule type" value="Genomic_DNA"/>
</dbReference>
<feature type="compositionally biased region" description="Low complexity" evidence="1">
    <location>
        <begin position="17"/>
        <end position="34"/>
    </location>
</feature>
<gene>
    <name evidence="2" type="ORF">PtA15_18A398</name>
</gene>
<evidence type="ECO:0000313" key="3">
    <source>
        <dbReference type="Proteomes" id="UP001164743"/>
    </source>
</evidence>
<feature type="compositionally biased region" description="Polar residues" evidence="1">
    <location>
        <begin position="253"/>
        <end position="263"/>
    </location>
</feature>
<accession>A0ABY7D6Q7</accession>
<protein>
    <submittedName>
        <fullName evidence="2">Uncharacterized protein</fullName>
    </submittedName>
</protein>
<feature type="compositionally biased region" description="Low complexity" evidence="1">
    <location>
        <begin position="134"/>
        <end position="144"/>
    </location>
</feature>
<keyword evidence="3" id="KW-1185">Reference proteome</keyword>
<feature type="region of interest" description="Disordered" evidence="1">
    <location>
        <begin position="1"/>
        <end position="43"/>
    </location>
</feature>
<proteinExistence type="predicted"/>
<feature type="region of interest" description="Disordered" evidence="1">
    <location>
        <begin position="209"/>
        <end position="270"/>
    </location>
</feature>
<dbReference type="RefSeq" id="XP_053028893.1">
    <property type="nucleotide sequence ID" value="XM_053164932.1"/>
</dbReference>
<reference evidence="2" key="1">
    <citation type="submission" date="2022-10" db="EMBL/GenBank/DDBJ databases">
        <title>Puccinia triticina Genome sequencing and assembly.</title>
        <authorList>
            <person name="Li C."/>
        </authorList>
    </citation>
    <scope>NUCLEOTIDE SEQUENCE</scope>
    <source>
        <strain evidence="2">Pt15</strain>
    </source>
</reference>